<comment type="similarity">
    <text evidence="2">Belongs to the peroxidase family.</text>
</comment>
<dbReference type="PROSITE" id="PS00435">
    <property type="entry name" value="PEROXIDASE_1"/>
    <property type="match status" value="1"/>
</dbReference>
<gene>
    <name evidence="4" type="ORF">HAKA00212_LOCUS4880</name>
</gene>
<dbReference type="PANTHER" id="PTHR31356:SF66">
    <property type="entry name" value="CATALASE-PEROXIDASE"/>
    <property type="match status" value="1"/>
</dbReference>
<protein>
    <recommendedName>
        <fullName evidence="3">Plant heme peroxidase family profile domain-containing protein</fullName>
    </recommendedName>
</protein>
<dbReference type="InterPro" id="IPR002207">
    <property type="entry name" value="Peroxidase_I"/>
</dbReference>
<evidence type="ECO:0000313" key="4">
    <source>
        <dbReference type="EMBL" id="CAE0626205.1"/>
    </source>
</evidence>
<evidence type="ECO:0000256" key="2">
    <source>
        <dbReference type="RuleBase" id="RU004241"/>
    </source>
</evidence>
<proteinExistence type="inferred from homology"/>
<dbReference type="InterPro" id="IPR010255">
    <property type="entry name" value="Haem_peroxidase_sf"/>
</dbReference>
<dbReference type="SUPFAM" id="SSF48113">
    <property type="entry name" value="Heme-dependent peroxidases"/>
    <property type="match status" value="1"/>
</dbReference>
<reference evidence="4" key="1">
    <citation type="submission" date="2021-01" db="EMBL/GenBank/DDBJ databases">
        <authorList>
            <person name="Corre E."/>
            <person name="Pelletier E."/>
            <person name="Niang G."/>
            <person name="Scheremetjew M."/>
            <person name="Finn R."/>
            <person name="Kale V."/>
            <person name="Holt S."/>
            <person name="Cochrane G."/>
            <person name="Meng A."/>
            <person name="Brown T."/>
            <person name="Cohen L."/>
        </authorList>
    </citation>
    <scope>NUCLEOTIDE SEQUENCE</scope>
    <source>
        <strain evidence="4">CCMP3107</strain>
    </source>
</reference>
<dbReference type="CDD" id="cd00691">
    <property type="entry name" value="ascorbate_peroxidase"/>
    <property type="match status" value="1"/>
</dbReference>
<dbReference type="GO" id="GO:0020037">
    <property type="term" value="F:heme binding"/>
    <property type="evidence" value="ECO:0007669"/>
    <property type="project" value="InterPro"/>
</dbReference>
<dbReference type="PRINTS" id="PR00458">
    <property type="entry name" value="PEROXIDASE"/>
</dbReference>
<name>A0A6T5M8G3_HETAK</name>
<dbReference type="GO" id="GO:0004601">
    <property type="term" value="F:peroxidase activity"/>
    <property type="evidence" value="ECO:0007669"/>
    <property type="project" value="InterPro"/>
</dbReference>
<accession>A0A6T5M8G3</accession>
<dbReference type="AlphaFoldDB" id="A0A6T5M8G3"/>
<sequence>MGSMSSSLSKSDVKLLNGVKSDLIALYRETPCMPIMVRLAWHDAGTYDAHTDTGGPTASIRFAPEKDHGANAGLGWAMDKLEPIKAAHPAISYADLYQLASVVAVEFAGGPSIPFRLGRKDAASPKGCTPDGRLPDAAQGANHQRDIFYRMGFTDKEIVVLSGAHTLGRAHPDRSGFDGAWTQEPLMFDNTYFQELLKKTADPTLLKLTSDLCLLEEPSMRRWVEVYAADEARFFADYAAAHQKLSELGVAF</sequence>
<dbReference type="GO" id="GO:0034599">
    <property type="term" value="P:cellular response to oxidative stress"/>
    <property type="evidence" value="ECO:0007669"/>
    <property type="project" value="InterPro"/>
</dbReference>
<evidence type="ECO:0000259" key="3">
    <source>
        <dbReference type="PROSITE" id="PS50873"/>
    </source>
</evidence>
<dbReference type="Gene3D" id="1.10.520.10">
    <property type="match status" value="1"/>
</dbReference>
<organism evidence="4">
    <name type="scientific">Heterosigma akashiwo</name>
    <name type="common">Chromophytic alga</name>
    <name type="synonym">Heterosigma carterae</name>
    <dbReference type="NCBI Taxonomy" id="2829"/>
    <lineage>
        <taxon>Eukaryota</taxon>
        <taxon>Sar</taxon>
        <taxon>Stramenopiles</taxon>
        <taxon>Ochrophyta</taxon>
        <taxon>Raphidophyceae</taxon>
        <taxon>Chattonellales</taxon>
        <taxon>Chattonellaceae</taxon>
        <taxon>Heterosigma</taxon>
    </lineage>
</organism>
<dbReference type="InterPro" id="IPR044831">
    <property type="entry name" value="Ccp1-like"/>
</dbReference>
<dbReference type="Pfam" id="PF00141">
    <property type="entry name" value="peroxidase"/>
    <property type="match status" value="1"/>
</dbReference>
<dbReference type="PRINTS" id="PR00459">
    <property type="entry name" value="ASPEROXIDASE"/>
</dbReference>
<dbReference type="GO" id="GO:0000302">
    <property type="term" value="P:response to reactive oxygen species"/>
    <property type="evidence" value="ECO:0007669"/>
    <property type="project" value="TreeGrafter"/>
</dbReference>
<dbReference type="EMBL" id="HBIU01011183">
    <property type="protein sequence ID" value="CAE0626205.1"/>
    <property type="molecule type" value="Transcribed_RNA"/>
</dbReference>
<evidence type="ECO:0000256" key="1">
    <source>
        <dbReference type="ARBA" id="ARBA00023002"/>
    </source>
</evidence>
<dbReference type="InterPro" id="IPR002016">
    <property type="entry name" value="Haem_peroxidase"/>
</dbReference>
<dbReference type="Gene3D" id="1.10.420.10">
    <property type="entry name" value="Peroxidase, domain 2"/>
    <property type="match status" value="1"/>
</dbReference>
<dbReference type="GO" id="GO:0042744">
    <property type="term" value="P:hydrogen peroxide catabolic process"/>
    <property type="evidence" value="ECO:0007669"/>
    <property type="project" value="TreeGrafter"/>
</dbReference>
<dbReference type="PANTHER" id="PTHR31356">
    <property type="entry name" value="THYLAKOID LUMENAL 29 KDA PROTEIN, CHLOROPLASTIC-RELATED"/>
    <property type="match status" value="1"/>
</dbReference>
<dbReference type="InterPro" id="IPR019793">
    <property type="entry name" value="Peroxidases_heam-ligand_BS"/>
</dbReference>
<feature type="domain" description="Plant heme peroxidase family profile" evidence="3">
    <location>
        <begin position="36"/>
        <end position="252"/>
    </location>
</feature>
<dbReference type="PROSITE" id="PS50873">
    <property type="entry name" value="PEROXIDASE_4"/>
    <property type="match status" value="1"/>
</dbReference>
<keyword evidence="1" id="KW-0560">Oxidoreductase</keyword>